<dbReference type="AlphaFoldDB" id="A0A8H7DVG5"/>
<dbReference type="EMBL" id="JACETU010000004">
    <property type="protein sequence ID" value="KAF7430592.1"/>
    <property type="molecule type" value="Genomic_DNA"/>
</dbReference>
<keyword evidence="1" id="KW-0732">Signal</keyword>
<keyword evidence="4" id="KW-1185">Reference proteome</keyword>
<dbReference type="PANTHER" id="PTHR37957:SF1">
    <property type="entry name" value="PHYTASE-LIKE DOMAIN-CONTAINING PROTEIN"/>
    <property type="match status" value="1"/>
</dbReference>
<dbReference type="GeneID" id="59376118"/>
<proteinExistence type="predicted"/>
<dbReference type="VEuPathDB" id="FungiDB:PC9H_006300"/>
<comment type="caution">
    <text evidence="3">The sequence shown here is derived from an EMBL/GenBank/DDBJ whole genome shotgun (WGS) entry which is preliminary data.</text>
</comment>
<dbReference type="Proteomes" id="UP000623687">
    <property type="component" value="Unassembled WGS sequence"/>
</dbReference>
<organism evidence="3 4">
    <name type="scientific">Pleurotus ostreatus</name>
    <name type="common">Oyster mushroom</name>
    <name type="synonym">White-rot fungus</name>
    <dbReference type="NCBI Taxonomy" id="5322"/>
    <lineage>
        <taxon>Eukaryota</taxon>
        <taxon>Fungi</taxon>
        <taxon>Dikarya</taxon>
        <taxon>Basidiomycota</taxon>
        <taxon>Agaricomycotina</taxon>
        <taxon>Agaricomycetes</taxon>
        <taxon>Agaricomycetidae</taxon>
        <taxon>Agaricales</taxon>
        <taxon>Pleurotineae</taxon>
        <taxon>Pleurotaceae</taxon>
        <taxon>Pleurotus</taxon>
    </lineage>
</organism>
<dbReference type="InterPro" id="IPR027372">
    <property type="entry name" value="Phytase-like_dom"/>
</dbReference>
<sequence length="507" mass="54415">MVKLTSAFAVLLQVVSVLHHADASPTPSLIAAKSDVSVKVRGQTFVNKGIVGFGLIPSDFRESTGDTLGGIGSAMTLKLGTWAKTSSGTYTGTLVMHPDRGFNVDGTVDVQGRRHEIDFVLTPYTDKKKLSFKDAQKTLQLTYRRTILETERGDAPTSGLDPLAVRLPQSGFPSVATADPEMPIASNAEPHLTVDAEGIVANADGSFWVSDEYGPYIYRFSSEGKLLQTIQPPEAILPHDAAGTLNFTADTDPATGRTSNQGFEGLTLDTTSSTLYAMLQTATIQDGGADKTTSRFTRLFAFDVLSPTARPSLIGEWVVPLPQSKNDKTRGCSEIIFVGPNLFLALARDGNGRGDDDIDASYKHADLVDISQATNIRGSKFDDPVNPVAPGGKLDKSVTPAALTEFVDFIDKDQLARFGLHTGEPNDETLIDAKWESFTLAPVDDPAFPNDYFLFIASDNDYISTHGISLGQPFNAGLDVDNQWIVVRVTLPTIAPCSVHNAIGVAC</sequence>
<gene>
    <name evidence="3" type="ORF">PC9H_006300</name>
</gene>
<dbReference type="Pfam" id="PF13449">
    <property type="entry name" value="Phytase-like"/>
    <property type="match status" value="1"/>
</dbReference>
<evidence type="ECO:0000313" key="3">
    <source>
        <dbReference type="EMBL" id="KAF7430592.1"/>
    </source>
</evidence>
<accession>A0A8H7DVG5</accession>
<reference evidence="3" key="1">
    <citation type="submission" date="2019-07" db="EMBL/GenBank/DDBJ databases">
        <authorList>
            <person name="Palmer J.M."/>
        </authorList>
    </citation>
    <scope>NUCLEOTIDE SEQUENCE</scope>
    <source>
        <strain evidence="3">PC9</strain>
    </source>
</reference>
<dbReference type="SUPFAM" id="SSF63829">
    <property type="entry name" value="Calcium-dependent phosphotriesterase"/>
    <property type="match status" value="1"/>
</dbReference>
<dbReference type="RefSeq" id="XP_036631870.1">
    <property type="nucleotide sequence ID" value="XM_036775851.1"/>
</dbReference>
<evidence type="ECO:0000313" key="4">
    <source>
        <dbReference type="Proteomes" id="UP000623687"/>
    </source>
</evidence>
<name>A0A8H7DVG5_PLEOS</name>
<dbReference type="OrthoDB" id="425936at2759"/>
<evidence type="ECO:0000256" key="1">
    <source>
        <dbReference type="SAM" id="SignalP"/>
    </source>
</evidence>
<feature type="signal peptide" evidence="1">
    <location>
        <begin position="1"/>
        <end position="23"/>
    </location>
</feature>
<evidence type="ECO:0000259" key="2">
    <source>
        <dbReference type="Pfam" id="PF13449"/>
    </source>
</evidence>
<dbReference type="PANTHER" id="PTHR37957">
    <property type="entry name" value="BLR7070 PROTEIN"/>
    <property type="match status" value="1"/>
</dbReference>
<protein>
    <recommendedName>
        <fullName evidence="2">Phytase-like domain-containing protein</fullName>
    </recommendedName>
</protein>
<feature type="domain" description="Phytase-like" evidence="2">
    <location>
        <begin position="92"/>
        <end position="392"/>
    </location>
</feature>
<feature type="chain" id="PRO_5034198709" description="Phytase-like domain-containing protein" evidence="1">
    <location>
        <begin position="24"/>
        <end position="507"/>
    </location>
</feature>